<dbReference type="EMBL" id="QPJY01000001">
    <property type="protein sequence ID" value="RCX32947.1"/>
    <property type="molecule type" value="Genomic_DNA"/>
</dbReference>
<dbReference type="Gene3D" id="3.30.300.30">
    <property type="match status" value="1"/>
</dbReference>
<dbReference type="PANTHER" id="PTHR43201">
    <property type="entry name" value="ACYL-COA SYNTHETASE"/>
    <property type="match status" value="1"/>
</dbReference>
<sequence>MPEAPALHHGQEACSYADLEARVGALERRLAAWSAGAGGGLAVLSRDRLLTALLLHAAPRAGLHLLPLNPDLPAALLERLLRLGGATRAVSDGPPAPDALPTLTGAQLLSAGPASGTFVAEPLAVEAIHLVIATSGSSGEPKAVPLSGLNLAAAVAGSRTVLPLGPGDVWLACLPLFHVGGASIPLRAAAAGAAVVLHQRFVPEAVLADLHARAVTHLSLVPAMLARLLEVSGGAPPRGLRHVLMGGAALPGPLAERALAAGWPLCASYGMTEAASQVATRCGLRPGWRPGDVGSPLPGMEVTIVPEPGVATTTGVGRIRVRGPAVMAGYAGAGRPTGAGIEAGWFVTGDLGSLAPDGSLTVLGRADEVVVTGGENVHPAQVESALSGCPGVVEAAVVALDDPVWGARLVAFVTGAADPGAVLEWARAQLPSPWRPRAVQRLGALPRNAAGKLDRAELLRLAAQ</sequence>
<dbReference type="Proteomes" id="UP000252707">
    <property type="component" value="Unassembled WGS sequence"/>
</dbReference>
<name>A0A369CKI1_9GAMM</name>
<comment type="similarity">
    <text evidence="1">Belongs to the ATP-dependent AMP-binding enzyme family.</text>
</comment>
<evidence type="ECO:0000259" key="4">
    <source>
        <dbReference type="Pfam" id="PF13193"/>
    </source>
</evidence>
<evidence type="ECO:0000313" key="6">
    <source>
        <dbReference type="Proteomes" id="UP000252707"/>
    </source>
</evidence>
<evidence type="ECO:0000259" key="3">
    <source>
        <dbReference type="Pfam" id="PF00501"/>
    </source>
</evidence>
<keyword evidence="6" id="KW-1185">Reference proteome</keyword>
<organism evidence="5 6">
    <name type="scientific">Thioalbus denitrificans</name>
    <dbReference type="NCBI Taxonomy" id="547122"/>
    <lineage>
        <taxon>Bacteria</taxon>
        <taxon>Pseudomonadati</taxon>
        <taxon>Pseudomonadota</taxon>
        <taxon>Gammaproteobacteria</taxon>
        <taxon>Chromatiales</taxon>
        <taxon>Ectothiorhodospiraceae</taxon>
        <taxon>Thioalbus</taxon>
    </lineage>
</organism>
<dbReference type="AlphaFoldDB" id="A0A369CKI1"/>
<dbReference type="GO" id="GO:0006631">
    <property type="term" value="P:fatty acid metabolic process"/>
    <property type="evidence" value="ECO:0007669"/>
    <property type="project" value="TreeGrafter"/>
</dbReference>
<dbReference type="InterPro" id="IPR045851">
    <property type="entry name" value="AMP-bd_C_sf"/>
</dbReference>
<keyword evidence="2" id="KW-0436">Ligase</keyword>
<feature type="domain" description="AMP-binding enzyme C-terminal" evidence="4">
    <location>
        <begin position="381"/>
        <end position="452"/>
    </location>
</feature>
<gene>
    <name evidence="5" type="ORF">DFQ59_101245</name>
</gene>
<dbReference type="SUPFAM" id="SSF56801">
    <property type="entry name" value="Acetyl-CoA synthetase-like"/>
    <property type="match status" value="1"/>
</dbReference>
<dbReference type="InterPro" id="IPR025110">
    <property type="entry name" value="AMP-bd_C"/>
</dbReference>
<dbReference type="InterPro" id="IPR000873">
    <property type="entry name" value="AMP-dep_synth/lig_dom"/>
</dbReference>
<comment type="caution">
    <text evidence="5">The sequence shown here is derived from an EMBL/GenBank/DDBJ whole genome shotgun (WGS) entry which is preliminary data.</text>
</comment>
<evidence type="ECO:0000256" key="1">
    <source>
        <dbReference type="ARBA" id="ARBA00006432"/>
    </source>
</evidence>
<dbReference type="Gene3D" id="3.40.50.12780">
    <property type="entry name" value="N-terminal domain of ligase-like"/>
    <property type="match status" value="1"/>
</dbReference>
<feature type="domain" description="AMP-dependent synthetase/ligase" evidence="3">
    <location>
        <begin position="2"/>
        <end position="330"/>
    </location>
</feature>
<dbReference type="GO" id="GO:0031956">
    <property type="term" value="F:medium-chain fatty acid-CoA ligase activity"/>
    <property type="evidence" value="ECO:0007669"/>
    <property type="project" value="TreeGrafter"/>
</dbReference>
<evidence type="ECO:0000256" key="2">
    <source>
        <dbReference type="ARBA" id="ARBA00022598"/>
    </source>
</evidence>
<dbReference type="PROSITE" id="PS00455">
    <property type="entry name" value="AMP_BINDING"/>
    <property type="match status" value="1"/>
</dbReference>
<dbReference type="InterPro" id="IPR042099">
    <property type="entry name" value="ANL_N_sf"/>
</dbReference>
<dbReference type="InterPro" id="IPR020845">
    <property type="entry name" value="AMP-binding_CS"/>
</dbReference>
<reference evidence="5 6" key="1">
    <citation type="submission" date="2018-07" db="EMBL/GenBank/DDBJ databases">
        <title>Genomic Encyclopedia of Type Strains, Phase IV (KMG-IV): sequencing the most valuable type-strain genomes for metagenomic binning, comparative biology and taxonomic classification.</title>
        <authorList>
            <person name="Goeker M."/>
        </authorList>
    </citation>
    <scope>NUCLEOTIDE SEQUENCE [LARGE SCALE GENOMIC DNA]</scope>
    <source>
        <strain evidence="5 6">DSM 26407</strain>
    </source>
</reference>
<accession>A0A369CKI1</accession>
<proteinExistence type="inferred from homology"/>
<dbReference type="Pfam" id="PF13193">
    <property type="entry name" value="AMP-binding_C"/>
    <property type="match status" value="1"/>
</dbReference>
<dbReference type="PANTHER" id="PTHR43201:SF5">
    <property type="entry name" value="MEDIUM-CHAIN ACYL-COA LIGASE ACSF2, MITOCHONDRIAL"/>
    <property type="match status" value="1"/>
</dbReference>
<evidence type="ECO:0000313" key="5">
    <source>
        <dbReference type="EMBL" id="RCX32947.1"/>
    </source>
</evidence>
<dbReference type="Pfam" id="PF00501">
    <property type="entry name" value="AMP-binding"/>
    <property type="match status" value="1"/>
</dbReference>
<protein>
    <submittedName>
        <fullName evidence="5">2-succinylbenzoyl-CoA synthetase</fullName>
    </submittedName>
</protein>